<feature type="region of interest" description="Disordered" evidence="7">
    <location>
        <begin position="102"/>
        <end position="236"/>
    </location>
</feature>
<dbReference type="InterPro" id="IPR001471">
    <property type="entry name" value="AP2/ERF_dom"/>
</dbReference>
<feature type="compositionally biased region" description="Basic residues" evidence="7">
    <location>
        <begin position="308"/>
        <end position="318"/>
    </location>
</feature>
<feature type="domain" description="AP2/ERF" evidence="8">
    <location>
        <begin position="212"/>
        <end position="269"/>
    </location>
</feature>
<feature type="compositionally biased region" description="Polar residues" evidence="7">
    <location>
        <begin position="102"/>
        <end position="123"/>
    </location>
</feature>
<protein>
    <recommendedName>
        <fullName evidence="8">AP2/ERF domain-containing protein</fullName>
    </recommendedName>
</protein>
<keyword evidence="4" id="KW-0238">DNA-binding</keyword>
<dbReference type="FunFam" id="3.30.730.10:FF:000001">
    <property type="entry name" value="Ethylene-responsive transcription factor 2"/>
    <property type="match status" value="1"/>
</dbReference>
<evidence type="ECO:0000256" key="3">
    <source>
        <dbReference type="ARBA" id="ARBA00023015"/>
    </source>
</evidence>
<keyword evidence="6" id="KW-0539">Nucleus</keyword>
<keyword evidence="2" id="KW-0936">Ethylene signaling pathway</keyword>
<dbReference type="InterPro" id="IPR051758">
    <property type="entry name" value="ERF/AP2-like"/>
</dbReference>
<feature type="compositionally biased region" description="Low complexity" evidence="7">
    <location>
        <begin position="183"/>
        <end position="196"/>
    </location>
</feature>
<dbReference type="PROSITE" id="PS51032">
    <property type="entry name" value="AP2_ERF"/>
    <property type="match status" value="1"/>
</dbReference>
<dbReference type="PRINTS" id="PR00367">
    <property type="entry name" value="ETHRSPELEMNT"/>
</dbReference>
<organism evidence="9 10">
    <name type="scientific">Coccomyxa viridis</name>
    <dbReference type="NCBI Taxonomy" id="1274662"/>
    <lineage>
        <taxon>Eukaryota</taxon>
        <taxon>Viridiplantae</taxon>
        <taxon>Chlorophyta</taxon>
        <taxon>core chlorophytes</taxon>
        <taxon>Trebouxiophyceae</taxon>
        <taxon>Trebouxiophyceae incertae sedis</taxon>
        <taxon>Coccomyxaceae</taxon>
        <taxon>Coccomyxa</taxon>
    </lineage>
</organism>
<proteinExistence type="predicted"/>
<dbReference type="GO" id="GO:0009873">
    <property type="term" value="P:ethylene-activated signaling pathway"/>
    <property type="evidence" value="ECO:0007669"/>
    <property type="project" value="UniProtKB-KW"/>
</dbReference>
<dbReference type="GO" id="GO:0000976">
    <property type="term" value="F:transcription cis-regulatory region binding"/>
    <property type="evidence" value="ECO:0007669"/>
    <property type="project" value="UniProtKB-ARBA"/>
</dbReference>
<name>A0AAV1I3X1_9CHLO</name>
<sequence>MTESSAGDTCPPAQEKTNSSAGLPSSVFRSGAPPAAISPFKGAVGTQMLIPPGTPARFVESTPGCLAARQLDSHHSQERRSASDGKLDSLLTKALDSGLSGSHQILKQNMEASKGSVSPQAKCTTPADAPEVAHPADSSSLDSSTATADQEDDKNACEVEQHISQQASSSAEKGQQESTTGHQAASEAASAQPADAKPAKPAKKGFDKNAPKYRGVRQRPWGKWAAEIRDPRQRQRIWLGTYDTAEEAARVYDRASREIRGDAAVCNFPKDSDAPGSSPIPIVNRRKKDSGDAKSAADAAGRKDDKKAAKKPAKKGKRGREASTGTSVPMSPPHKEYKPHPELQKHIDFQKEGMYVPDQPVVGFSPPSTHFWLQARGIEIVEDDDDDDMTLHFDEIDAVAAEIPLHLVQWAAMFETPDSLDIDEADDIAECSPLTRGMWTQMANLTVKSIQTT</sequence>
<dbReference type="Proteomes" id="UP001314263">
    <property type="component" value="Unassembled WGS sequence"/>
</dbReference>
<dbReference type="SUPFAM" id="SSF54171">
    <property type="entry name" value="DNA-binding domain"/>
    <property type="match status" value="1"/>
</dbReference>
<evidence type="ECO:0000256" key="2">
    <source>
        <dbReference type="ARBA" id="ARBA00022745"/>
    </source>
</evidence>
<evidence type="ECO:0000256" key="5">
    <source>
        <dbReference type="ARBA" id="ARBA00023163"/>
    </source>
</evidence>
<dbReference type="GO" id="GO:0003700">
    <property type="term" value="F:DNA-binding transcription factor activity"/>
    <property type="evidence" value="ECO:0007669"/>
    <property type="project" value="InterPro"/>
</dbReference>
<dbReference type="Gene3D" id="3.30.730.10">
    <property type="entry name" value="AP2/ERF domain"/>
    <property type="match status" value="1"/>
</dbReference>
<evidence type="ECO:0000259" key="8">
    <source>
        <dbReference type="PROSITE" id="PS51032"/>
    </source>
</evidence>
<dbReference type="CDD" id="cd00018">
    <property type="entry name" value="AP2"/>
    <property type="match status" value="1"/>
</dbReference>
<keyword evidence="5" id="KW-0804">Transcription</keyword>
<comment type="subcellular location">
    <subcellularLocation>
        <location evidence="1">Nucleus</location>
    </subcellularLocation>
</comment>
<feature type="compositionally biased region" description="Polar residues" evidence="7">
    <location>
        <begin position="162"/>
        <end position="182"/>
    </location>
</feature>
<dbReference type="InterPro" id="IPR016177">
    <property type="entry name" value="DNA-bd_dom_sf"/>
</dbReference>
<feature type="region of interest" description="Disordered" evidence="7">
    <location>
        <begin position="1"/>
        <end position="39"/>
    </location>
</feature>
<reference evidence="9 10" key="1">
    <citation type="submission" date="2023-10" db="EMBL/GenBank/DDBJ databases">
        <authorList>
            <person name="Maclean D."/>
            <person name="Macfadyen A."/>
        </authorList>
    </citation>
    <scope>NUCLEOTIDE SEQUENCE [LARGE SCALE GENOMIC DNA]</scope>
</reference>
<feature type="region of interest" description="Disordered" evidence="7">
    <location>
        <begin position="266"/>
        <end position="340"/>
    </location>
</feature>
<accession>A0AAV1I3X1</accession>
<comment type="caution">
    <text evidence="9">The sequence shown here is derived from an EMBL/GenBank/DDBJ whole genome shotgun (WGS) entry which is preliminary data.</text>
</comment>
<dbReference type="PANTHER" id="PTHR31657">
    <property type="entry name" value="ETHYLENE-RESPONSIVE TRANSCRIPTION FACTOR ERF061"/>
    <property type="match status" value="1"/>
</dbReference>
<evidence type="ECO:0000256" key="6">
    <source>
        <dbReference type="ARBA" id="ARBA00023242"/>
    </source>
</evidence>
<gene>
    <name evidence="9" type="ORF">CVIRNUC_004986</name>
</gene>
<dbReference type="GO" id="GO:0005634">
    <property type="term" value="C:nucleus"/>
    <property type="evidence" value="ECO:0007669"/>
    <property type="project" value="UniProtKB-SubCell"/>
</dbReference>
<keyword evidence="3" id="KW-0805">Transcription regulation</keyword>
<dbReference type="SMART" id="SM00380">
    <property type="entry name" value="AP2"/>
    <property type="match status" value="1"/>
</dbReference>
<evidence type="ECO:0000313" key="9">
    <source>
        <dbReference type="EMBL" id="CAK0780254.1"/>
    </source>
</evidence>
<dbReference type="Pfam" id="PF00847">
    <property type="entry name" value="AP2"/>
    <property type="match status" value="1"/>
</dbReference>
<evidence type="ECO:0000313" key="10">
    <source>
        <dbReference type="Proteomes" id="UP001314263"/>
    </source>
</evidence>
<dbReference type="AlphaFoldDB" id="A0AAV1I3X1"/>
<dbReference type="InterPro" id="IPR036955">
    <property type="entry name" value="AP2/ERF_dom_sf"/>
</dbReference>
<evidence type="ECO:0000256" key="1">
    <source>
        <dbReference type="ARBA" id="ARBA00004123"/>
    </source>
</evidence>
<feature type="compositionally biased region" description="Low complexity" evidence="7">
    <location>
        <begin position="136"/>
        <end position="148"/>
    </location>
</feature>
<keyword evidence="10" id="KW-1185">Reference proteome</keyword>
<dbReference type="PANTHER" id="PTHR31657:SF87">
    <property type="entry name" value="ETHYLENE-RESPONSIVE TRANSCRIPTION FACTOR RAP2-13"/>
    <property type="match status" value="1"/>
</dbReference>
<dbReference type="EMBL" id="CAUYUE010000006">
    <property type="protein sequence ID" value="CAK0780254.1"/>
    <property type="molecule type" value="Genomic_DNA"/>
</dbReference>
<evidence type="ECO:0000256" key="7">
    <source>
        <dbReference type="SAM" id="MobiDB-lite"/>
    </source>
</evidence>
<evidence type="ECO:0000256" key="4">
    <source>
        <dbReference type="ARBA" id="ARBA00023125"/>
    </source>
</evidence>